<keyword evidence="2" id="KW-1185">Reference proteome</keyword>
<dbReference type="PROSITE" id="PS51257">
    <property type="entry name" value="PROKAR_LIPOPROTEIN"/>
    <property type="match status" value="1"/>
</dbReference>
<accession>A0A2S8S6K3</accession>
<evidence type="ECO:0000313" key="2">
    <source>
        <dbReference type="Proteomes" id="UP000238338"/>
    </source>
</evidence>
<dbReference type="OrthoDB" id="7392270at2"/>
<dbReference type="Proteomes" id="UP000238338">
    <property type="component" value="Unassembled WGS sequence"/>
</dbReference>
<evidence type="ECO:0008006" key="3">
    <source>
        <dbReference type="Google" id="ProtNLM"/>
    </source>
</evidence>
<protein>
    <recommendedName>
        <fullName evidence="3">Lipoprotein</fullName>
    </recommendedName>
</protein>
<comment type="caution">
    <text evidence="1">The sequence shown here is derived from an EMBL/GenBank/DDBJ whole genome shotgun (WGS) entry which is preliminary data.</text>
</comment>
<organism evidence="1 2">
    <name type="scientific">Albidovulum denitrificans</name>
    <dbReference type="NCBI Taxonomy" id="404881"/>
    <lineage>
        <taxon>Bacteria</taxon>
        <taxon>Pseudomonadati</taxon>
        <taxon>Pseudomonadota</taxon>
        <taxon>Alphaproteobacteria</taxon>
        <taxon>Rhodobacterales</taxon>
        <taxon>Paracoccaceae</taxon>
        <taxon>Albidovulum</taxon>
    </lineage>
</organism>
<gene>
    <name evidence="1" type="ORF">LX70_02715</name>
</gene>
<dbReference type="RefSeq" id="WP_105515287.1">
    <property type="nucleotide sequence ID" value="NZ_PVEP01000005.1"/>
</dbReference>
<sequence>MTGKAILTGGALMAFLAGCQTAGLSRDEGLATDLPLMGGYRDAGDACKRVGEDAFTNRFLDHTADLIACPAGVAELSGFGPESGAAQVAAKDGWVLISVPRR</sequence>
<proteinExistence type="predicted"/>
<reference evidence="1 2" key="1">
    <citation type="submission" date="2018-02" db="EMBL/GenBank/DDBJ databases">
        <title>Genomic Encyclopedia of Archaeal and Bacterial Type Strains, Phase II (KMG-II): from individual species to whole genera.</title>
        <authorList>
            <person name="Goeker M."/>
        </authorList>
    </citation>
    <scope>NUCLEOTIDE SEQUENCE [LARGE SCALE GENOMIC DNA]</scope>
    <source>
        <strain evidence="1 2">DSM 18921</strain>
    </source>
</reference>
<evidence type="ECO:0000313" key="1">
    <source>
        <dbReference type="EMBL" id="PQV56449.1"/>
    </source>
</evidence>
<dbReference type="EMBL" id="PVEP01000005">
    <property type="protein sequence ID" value="PQV56449.1"/>
    <property type="molecule type" value="Genomic_DNA"/>
</dbReference>
<name>A0A2S8S6K3_9RHOB</name>
<dbReference type="AlphaFoldDB" id="A0A2S8S6K3"/>